<accession>A0A1L8QPS4</accession>
<dbReference type="PANTHER" id="PTHR23416:SF23">
    <property type="entry name" value="ACETYLTRANSFERASE C18B11.09C-RELATED"/>
    <property type="match status" value="1"/>
</dbReference>
<evidence type="ECO:0000256" key="3">
    <source>
        <dbReference type="ARBA" id="ARBA00022737"/>
    </source>
</evidence>
<evidence type="ECO:0000256" key="1">
    <source>
        <dbReference type="ARBA" id="ARBA00007274"/>
    </source>
</evidence>
<keyword evidence="3" id="KW-0677">Repeat</keyword>
<dbReference type="Gene3D" id="2.160.10.10">
    <property type="entry name" value="Hexapeptide repeat proteins"/>
    <property type="match status" value="1"/>
</dbReference>
<evidence type="ECO:0008006" key="6">
    <source>
        <dbReference type="Google" id="ProtNLM"/>
    </source>
</evidence>
<dbReference type="InterPro" id="IPR001451">
    <property type="entry name" value="Hexapep"/>
</dbReference>
<dbReference type="RefSeq" id="WP_071875465.1">
    <property type="nucleotide sequence ID" value="NZ_JBHSHF010000011.1"/>
</dbReference>
<comment type="caution">
    <text evidence="4">The sequence shown here is derived from an EMBL/GenBank/DDBJ whole genome shotgun (WGS) entry which is preliminary data.</text>
</comment>
<keyword evidence="2" id="KW-0808">Transferase</keyword>
<dbReference type="Proteomes" id="UP000182149">
    <property type="component" value="Unassembled WGS sequence"/>
</dbReference>
<evidence type="ECO:0000313" key="5">
    <source>
        <dbReference type="Proteomes" id="UP000182149"/>
    </source>
</evidence>
<dbReference type="SUPFAM" id="SSF51161">
    <property type="entry name" value="Trimeric LpxA-like enzymes"/>
    <property type="match status" value="1"/>
</dbReference>
<dbReference type="AlphaFoldDB" id="A0A1L8QPS4"/>
<dbReference type="InterPro" id="IPR051159">
    <property type="entry name" value="Hexapeptide_acetyltransf"/>
</dbReference>
<dbReference type="OrthoDB" id="9812571at2"/>
<dbReference type="GO" id="GO:0008374">
    <property type="term" value="F:O-acyltransferase activity"/>
    <property type="evidence" value="ECO:0007669"/>
    <property type="project" value="TreeGrafter"/>
</dbReference>
<dbReference type="InterPro" id="IPR011004">
    <property type="entry name" value="Trimer_LpxA-like_sf"/>
</dbReference>
<gene>
    <name evidence="4" type="ORF">RU93_GL000767</name>
</gene>
<dbReference type="PANTHER" id="PTHR23416">
    <property type="entry name" value="SIALIC ACID SYNTHASE-RELATED"/>
    <property type="match status" value="1"/>
</dbReference>
<protein>
    <recommendedName>
        <fullName evidence="6">Acetyltransferase</fullName>
    </recommendedName>
</protein>
<proteinExistence type="inferred from homology"/>
<dbReference type="Pfam" id="PF00132">
    <property type="entry name" value="Hexapep"/>
    <property type="match status" value="1"/>
</dbReference>
<sequence>MELDQFLHHLNEGKSVEAGSAEHQMMLQLSQEALKLTMALNNTYHTPEEIRVIIAQLTAKPVDETFNLFPPFYTDCGKNLHIGKNVFINSGCRFQDQGGITIGDGTLIGHQVVLATLNHELNPQTRGTIHPLPISIGKNVWIGANATVLPGVRIGDGAIIAAGAVVSKDVEENTIVGGVPAKVMKTIEVE</sequence>
<comment type="similarity">
    <text evidence="1">Belongs to the transferase hexapeptide repeat family.</text>
</comment>
<organism evidence="4 5">
    <name type="scientific">Enterococcus aquimarinus</name>
    <dbReference type="NCBI Taxonomy" id="328396"/>
    <lineage>
        <taxon>Bacteria</taxon>
        <taxon>Bacillati</taxon>
        <taxon>Bacillota</taxon>
        <taxon>Bacilli</taxon>
        <taxon>Lactobacillales</taxon>
        <taxon>Enterococcaceae</taxon>
        <taxon>Enterococcus</taxon>
    </lineage>
</organism>
<dbReference type="InterPro" id="IPR018357">
    <property type="entry name" value="Hexapep_transf_CS"/>
</dbReference>
<name>A0A1L8QPS4_9ENTE</name>
<evidence type="ECO:0000313" key="4">
    <source>
        <dbReference type="EMBL" id="OJG09436.1"/>
    </source>
</evidence>
<dbReference type="PROSITE" id="PS00101">
    <property type="entry name" value="HEXAPEP_TRANSFERASES"/>
    <property type="match status" value="1"/>
</dbReference>
<keyword evidence="5" id="KW-1185">Reference proteome</keyword>
<evidence type="ECO:0000256" key="2">
    <source>
        <dbReference type="ARBA" id="ARBA00022679"/>
    </source>
</evidence>
<dbReference type="STRING" id="328396.RU93_GL000767"/>
<dbReference type="EMBL" id="JXKD01000016">
    <property type="protein sequence ID" value="OJG09436.1"/>
    <property type="molecule type" value="Genomic_DNA"/>
</dbReference>
<reference evidence="4 5" key="1">
    <citation type="submission" date="2014-12" db="EMBL/GenBank/DDBJ databases">
        <title>Draft genome sequences of 29 type strains of Enterococci.</title>
        <authorList>
            <person name="Zhong Z."/>
            <person name="Sun Z."/>
            <person name="Liu W."/>
            <person name="Zhang W."/>
            <person name="Zhang H."/>
        </authorList>
    </citation>
    <scope>NUCLEOTIDE SEQUENCE [LARGE SCALE GENOMIC DNA]</scope>
    <source>
        <strain evidence="4 5">DSM 17690</strain>
    </source>
</reference>